<dbReference type="EMBL" id="CAJPVJ010033043">
    <property type="protein sequence ID" value="CAG2180667.1"/>
    <property type="molecule type" value="Genomic_DNA"/>
</dbReference>
<proteinExistence type="predicted"/>
<dbReference type="OrthoDB" id="366284at2759"/>
<evidence type="ECO:0000313" key="2">
    <source>
        <dbReference type="Proteomes" id="UP000728032"/>
    </source>
</evidence>
<dbReference type="AlphaFoldDB" id="A0A7R9MNF6"/>
<dbReference type="EMBL" id="OC947868">
    <property type="protein sequence ID" value="CAD7663530.1"/>
    <property type="molecule type" value="Genomic_DNA"/>
</dbReference>
<feature type="non-terminal residue" evidence="1">
    <location>
        <position position="97"/>
    </location>
</feature>
<organism evidence="1">
    <name type="scientific">Oppiella nova</name>
    <dbReference type="NCBI Taxonomy" id="334625"/>
    <lineage>
        <taxon>Eukaryota</taxon>
        <taxon>Metazoa</taxon>
        <taxon>Ecdysozoa</taxon>
        <taxon>Arthropoda</taxon>
        <taxon>Chelicerata</taxon>
        <taxon>Arachnida</taxon>
        <taxon>Acari</taxon>
        <taxon>Acariformes</taxon>
        <taxon>Sarcoptiformes</taxon>
        <taxon>Oribatida</taxon>
        <taxon>Brachypylina</taxon>
        <taxon>Oppioidea</taxon>
        <taxon>Oppiidae</taxon>
        <taxon>Oppiella</taxon>
    </lineage>
</organism>
<dbReference type="PANTHER" id="PTHR46421">
    <property type="entry name" value="PROGRAMMED CELL DEATH PROTEIN 2-LIKE"/>
    <property type="match status" value="1"/>
</dbReference>
<accession>A0A7R9MNF6</accession>
<dbReference type="PANTHER" id="PTHR46421:SF1">
    <property type="entry name" value="PROGRAMMED CELL DEATH PROTEIN 2-LIKE"/>
    <property type="match status" value="1"/>
</dbReference>
<sequence length="97" mass="10810">MADNVLIGIIESELQIEDQMSDSSSYRTNKIGGYPVLSCESNSGTIGHFNSLVCDLCSKTLTFVSQIYCPIDDTLTDRVIYLFVCINTDCSHNKWFA</sequence>
<evidence type="ECO:0000313" key="1">
    <source>
        <dbReference type="EMBL" id="CAD7663530.1"/>
    </source>
</evidence>
<gene>
    <name evidence="1" type="ORF">ONB1V03_LOCUS20088</name>
</gene>
<protein>
    <submittedName>
        <fullName evidence="1">Uncharacterized protein</fullName>
    </submittedName>
</protein>
<name>A0A7R9MNF6_9ACAR</name>
<dbReference type="Proteomes" id="UP000728032">
    <property type="component" value="Unassembled WGS sequence"/>
</dbReference>
<keyword evidence="2" id="KW-1185">Reference proteome</keyword>
<reference evidence="1" key="1">
    <citation type="submission" date="2020-11" db="EMBL/GenBank/DDBJ databases">
        <authorList>
            <person name="Tran Van P."/>
        </authorList>
    </citation>
    <scope>NUCLEOTIDE SEQUENCE</scope>
</reference>
<dbReference type="InterPro" id="IPR052815">
    <property type="entry name" value="PDCD2-like_regulator"/>
</dbReference>